<organism evidence="16 17">
    <name type="scientific">Gnomoniopsis smithogilvyi</name>
    <dbReference type="NCBI Taxonomy" id="1191159"/>
    <lineage>
        <taxon>Eukaryota</taxon>
        <taxon>Fungi</taxon>
        <taxon>Dikarya</taxon>
        <taxon>Ascomycota</taxon>
        <taxon>Pezizomycotina</taxon>
        <taxon>Sordariomycetes</taxon>
        <taxon>Sordariomycetidae</taxon>
        <taxon>Diaporthales</taxon>
        <taxon>Gnomoniaceae</taxon>
        <taxon>Gnomoniopsis</taxon>
    </lineage>
</organism>
<evidence type="ECO:0000256" key="11">
    <source>
        <dbReference type="ARBA" id="ARBA00038933"/>
    </source>
</evidence>
<evidence type="ECO:0000313" key="17">
    <source>
        <dbReference type="Proteomes" id="UP001140453"/>
    </source>
</evidence>
<feature type="signal peptide" evidence="15">
    <location>
        <begin position="1"/>
        <end position="20"/>
    </location>
</feature>
<dbReference type="GO" id="GO:0047911">
    <property type="term" value="F:galacturan 1,4-alpha-galacturonidase activity"/>
    <property type="evidence" value="ECO:0007669"/>
    <property type="project" value="UniProtKB-EC"/>
</dbReference>
<evidence type="ECO:0000256" key="15">
    <source>
        <dbReference type="SAM" id="SignalP"/>
    </source>
</evidence>
<evidence type="ECO:0000256" key="8">
    <source>
        <dbReference type="ARBA" id="ARBA00023180"/>
    </source>
</evidence>
<dbReference type="AlphaFoldDB" id="A0A9W8YW22"/>
<keyword evidence="4 15" id="KW-0732">Signal</keyword>
<name>A0A9W8YW22_9PEZI</name>
<reference evidence="16" key="1">
    <citation type="submission" date="2022-10" db="EMBL/GenBank/DDBJ databases">
        <title>Tapping the CABI collections for fungal endophytes: first genome assemblies for Collariella, Neodidymelliopsis, Ascochyta clinopodiicola, Didymella pomorum, Didymosphaeria variabile, Neocosmospora piperis and Neocucurbitaria cava.</title>
        <authorList>
            <person name="Hill R."/>
        </authorList>
    </citation>
    <scope>NUCLEOTIDE SEQUENCE</scope>
    <source>
        <strain evidence="16">IMI 355082</strain>
    </source>
</reference>
<dbReference type="PANTHER" id="PTHR31736:SF14">
    <property type="entry name" value="EXOPOLYGALACTURONASE X-1-RELATED"/>
    <property type="match status" value="1"/>
</dbReference>
<dbReference type="InterPro" id="IPR012334">
    <property type="entry name" value="Pectin_lyas_fold"/>
</dbReference>
<keyword evidence="3" id="KW-0964">Secreted</keyword>
<comment type="subcellular location">
    <subcellularLocation>
        <location evidence="1">Secreted</location>
    </subcellularLocation>
</comment>
<keyword evidence="10" id="KW-0961">Cell wall biogenesis/degradation</keyword>
<evidence type="ECO:0000256" key="3">
    <source>
        <dbReference type="ARBA" id="ARBA00022525"/>
    </source>
</evidence>
<accession>A0A9W8YW22</accession>
<keyword evidence="17" id="KW-1185">Reference proteome</keyword>
<evidence type="ECO:0000256" key="13">
    <source>
        <dbReference type="PROSITE-ProRule" id="PRU10052"/>
    </source>
</evidence>
<feature type="active site" evidence="13">
    <location>
        <position position="270"/>
    </location>
</feature>
<evidence type="ECO:0000256" key="6">
    <source>
        <dbReference type="ARBA" id="ARBA00022801"/>
    </source>
</evidence>
<dbReference type="PROSITE" id="PS00502">
    <property type="entry name" value="POLYGALACTURONASE"/>
    <property type="match status" value="1"/>
</dbReference>
<evidence type="ECO:0000256" key="4">
    <source>
        <dbReference type="ARBA" id="ARBA00022729"/>
    </source>
</evidence>
<sequence>MASTAIHFLLALAVAGTTSALSLVRPTIQPFPLTTGSPAYFSPLRDSNKTCTVPASVDGSDAAPAILSAFQTCNNGGTIVLDASYNISSPLNLTFLSHVDVALTGTVSFNPDIAFWTRVDGAYPITYQNSSTFWKLGGEDVNIYGGGVGTLDGNGEVWWDAHLTNSSLVRPILFVADGLQGATISGLNFVNPPNWFNLIANSSDVVVSGLNLSAVWSTGEETPNSDGWDIYRSDSIVLQDSIVNNGDDCVSFKPNSTNIVVQNLYCNGSHGISVGSLGQYVNEYDIAENITVYNISMSNAGDGARIKVWPGIESTLSTLLNGGGGSGYVKNVTYQLFNNTNNDWSIEVNQCYGQSNATLCELYPSKMTISEIYFKDFYGVTSTKNEPYVGTLVCSGPEQCSDFYASNVNVTPPNGEAPKWVCSGFNTTGLQGFDCDTTES</sequence>
<dbReference type="SUPFAM" id="SSF51126">
    <property type="entry name" value="Pectin lyase-like"/>
    <property type="match status" value="1"/>
</dbReference>
<evidence type="ECO:0000256" key="10">
    <source>
        <dbReference type="ARBA" id="ARBA00023316"/>
    </source>
</evidence>
<keyword evidence="9 14" id="KW-0326">Glycosidase</keyword>
<proteinExistence type="inferred from homology"/>
<evidence type="ECO:0000256" key="7">
    <source>
        <dbReference type="ARBA" id="ARBA00023157"/>
    </source>
</evidence>
<keyword evidence="6 14" id="KW-0378">Hydrolase</keyword>
<gene>
    <name evidence="16" type="ORF">N0V93_002210</name>
</gene>
<dbReference type="Gene3D" id="2.160.20.10">
    <property type="entry name" value="Single-stranded right-handed beta-helix, Pectin lyase-like"/>
    <property type="match status" value="1"/>
</dbReference>
<comment type="caution">
    <text evidence="16">The sequence shown here is derived from an EMBL/GenBank/DDBJ whole genome shotgun (WGS) entry which is preliminary data.</text>
</comment>
<dbReference type="Proteomes" id="UP001140453">
    <property type="component" value="Unassembled WGS sequence"/>
</dbReference>
<evidence type="ECO:0000256" key="1">
    <source>
        <dbReference type="ARBA" id="ARBA00004613"/>
    </source>
</evidence>
<dbReference type="InterPro" id="IPR000743">
    <property type="entry name" value="Glyco_hydro_28"/>
</dbReference>
<keyword evidence="8" id="KW-0325">Glycoprotein</keyword>
<dbReference type="GO" id="GO:0071555">
    <property type="term" value="P:cell wall organization"/>
    <property type="evidence" value="ECO:0007669"/>
    <property type="project" value="UniProtKB-KW"/>
</dbReference>
<keyword evidence="7" id="KW-1015">Disulfide bond</keyword>
<dbReference type="PANTHER" id="PTHR31736">
    <property type="match status" value="1"/>
</dbReference>
<evidence type="ECO:0000256" key="14">
    <source>
        <dbReference type="RuleBase" id="RU361169"/>
    </source>
</evidence>
<protein>
    <recommendedName>
        <fullName evidence="11">galacturonan 1,4-alpha-galacturonidase</fullName>
        <ecNumber evidence="11">3.2.1.67</ecNumber>
    </recommendedName>
</protein>
<dbReference type="InterPro" id="IPR011050">
    <property type="entry name" value="Pectin_lyase_fold/virulence"/>
</dbReference>
<evidence type="ECO:0000256" key="5">
    <source>
        <dbReference type="ARBA" id="ARBA00022737"/>
    </source>
</evidence>
<evidence type="ECO:0000256" key="12">
    <source>
        <dbReference type="ARBA" id="ARBA00048766"/>
    </source>
</evidence>
<evidence type="ECO:0000256" key="2">
    <source>
        <dbReference type="ARBA" id="ARBA00008834"/>
    </source>
</evidence>
<evidence type="ECO:0000313" key="16">
    <source>
        <dbReference type="EMBL" id="KAJ4393006.1"/>
    </source>
</evidence>
<dbReference type="GO" id="GO:0004650">
    <property type="term" value="F:polygalacturonase activity"/>
    <property type="evidence" value="ECO:0007669"/>
    <property type="project" value="InterPro"/>
</dbReference>
<dbReference type="OrthoDB" id="187139at2759"/>
<dbReference type="GO" id="GO:0005975">
    <property type="term" value="P:carbohydrate metabolic process"/>
    <property type="evidence" value="ECO:0007669"/>
    <property type="project" value="InterPro"/>
</dbReference>
<comment type="catalytic activity">
    <reaction evidence="12">
        <text>[(1-&gt;4)-alpha-D-galacturonosyl](n) + H2O = alpha-D-galacturonate + [(1-&gt;4)-alpha-D-galacturonosyl](n-1)</text>
        <dbReference type="Rhea" id="RHEA:14117"/>
        <dbReference type="Rhea" id="RHEA-COMP:14570"/>
        <dbReference type="Rhea" id="RHEA-COMP:14572"/>
        <dbReference type="ChEBI" id="CHEBI:15377"/>
        <dbReference type="ChEBI" id="CHEBI:58658"/>
        <dbReference type="ChEBI" id="CHEBI:140523"/>
        <dbReference type="EC" id="3.2.1.67"/>
    </reaction>
</comment>
<dbReference type="Pfam" id="PF00295">
    <property type="entry name" value="Glyco_hydro_28"/>
    <property type="match status" value="1"/>
</dbReference>
<evidence type="ECO:0000256" key="9">
    <source>
        <dbReference type="ARBA" id="ARBA00023295"/>
    </source>
</evidence>
<dbReference type="GO" id="GO:0005576">
    <property type="term" value="C:extracellular region"/>
    <property type="evidence" value="ECO:0007669"/>
    <property type="project" value="UniProtKB-SubCell"/>
</dbReference>
<dbReference type="EMBL" id="JAPEVB010000002">
    <property type="protein sequence ID" value="KAJ4393006.1"/>
    <property type="molecule type" value="Genomic_DNA"/>
</dbReference>
<feature type="chain" id="PRO_5040787833" description="galacturonan 1,4-alpha-galacturonidase" evidence="15">
    <location>
        <begin position="21"/>
        <end position="440"/>
    </location>
</feature>
<keyword evidence="5" id="KW-0677">Repeat</keyword>
<dbReference type="EC" id="3.2.1.67" evidence="11"/>
<comment type="similarity">
    <text evidence="2 14">Belongs to the glycosyl hydrolase 28 family.</text>
</comment>